<reference evidence="3" key="1">
    <citation type="journal article" date="2018" name="Nat. Microbiol.">
        <title>Leveraging single-cell genomics to expand the fungal tree of life.</title>
        <authorList>
            <person name="Ahrendt S.R."/>
            <person name="Quandt C.A."/>
            <person name="Ciobanu D."/>
            <person name="Clum A."/>
            <person name="Salamov A."/>
            <person name="Andreopoulos B."/>
            <person name="Cheng J.F."/>
            <person name="Woyke T."/>
            <person name="Pelin A."/>
            <person name="Henrissat B."/>
            <person name="Reynolds N.K."/>
            <person name="Benny G.L."/>
            <person name="Smith M.E."/>
            <person name="James T.Y."/>
            <person name="Grigoriev I.V."/>
        </authorList>
    </citation>
    <scope>NUCLEOTIDE SEQUENCE [LARGE SCALE GENOMIC DNA]</scope>
</reference>
<organism evidence="2 3">
    <name type="scientific">Blyttiomyces helicus</name>
    <dbReference type="NCBI Taxonomy" id="388810"/>
    <lineage>
        <taxon>Eukaryota</taxon>
        <taxon>Fungi</taxon>
        <taxon>Fungi incertae sedis</taxon>
        <taxon>Chytridiomycota</taxon>
        <taxon>Chytridiomycota incertae sedis</taxon>
        <taxon>Chytridiomycetes</taxon>
        <taxon>Chytridiomycetes incertae sedis</taxon>
        <taxon>Blyttiomyces</taxon>
    </lineage>
</organism>
<sequence length="153" mass="16239">MTGGRFGLSAQQYSSAPSRGEPPCAHPLLLVLYSCHYLSGRITKPRDLIAEHLLSHGSLPLELAKISVQLRVLADRPREQLNPLVQPPLLRGEHKLSSLVGVCGYASHRKAPEAGEKILPESGAGGGVDPVEAEEEFFGAGALVHACGDQLCA</sequence>
<gene>
    <name evidence="2" type="ORF">BDK51DRAFT_33232</name>
</gene>
<protein>
    <submittedName>
        <fullName evidence="2">Uncharacterized protein</fullName>
    </submittedName>
</protein>
<dbReference type="EMBL" id="KZ994534">
    <property type="protein sequence ID" value="RKO92692.1"/>
    <property type="molecule type" value="Genomic_DNA"/>
</dbReference>
<proteinExistence type="predicted"/>
<dbReference type="Proteomes" id="UP000269721">
    <property type="component" value="Unassembled WGS sequence"/>
</dbReference>
<keyword evidence="3" id="KW-1185">Reference proteome</keyword>
<evidence type="ECO:0000313" key="3">
    <source>
        <dbReference type="Proteomes" id="UP000269721"/>
    </source>
</evidence>
<name>A0A4P9WJY0_9FUNG</name>
<evidence type="ECO:0000256" key="1">
    <source>
        <dbReference type="SAM" id="MobiDB-lite"/>
    </source>
</evidence>
<dbReference type="AlphaFoldDB" id="A0A4P9WJY0"/>
<feature type="region of interest" description="Disordered" evidence="1">
    <location>
        <begin position="1"/>
        <end position="21"/>
    </location>
</feature>
<dbReference type="PROSITE" id="PS51257">
    <property type="entry name" value="PROKAR_LIPOPROTEIN"/>
    <property type="match status" value="1"/>
</dbReference>
<evidence type="ECO:0000313" key="2">
    <source>
        <dbReference type="EMBL" id="RKO92692.1"/>
    </source>
</evidence>
<accession>A0A4P9WJY0</accession>